<dbReference type="PANTHER" id="PTHR22891">
    <property type="entry name" value="EUKARYOTIC TRANSLATION INITIATION FACTOR 2C"/>
    <property type="match status" value="1"/>
</dbReference>
<dbReference type="InterPro" id="IPR036397">
    <property type="entry name" value="RNaseH_sf"/>
</dbReference>
<feature type="compositionally biased region" description="Basic and acidic residues" evidence="1">
    <location>
        <begin position="464"/>
        <end position="473"/>
    </location>
</feature>
<dbReference type="InterPro" id="IPR036085">
    <property type="entry name" value="PAZ_dom_sf"/>
</dbReference>
<evidence type="ECO:0000256" key="1">
    <source>
        <dbReference type="SAM" id="MobiDB-lite"/>
    </source>
</evidence>
<evidence type="ECO:0000313" key="3">
    <source>
        <dbReference type="EMBL" id="CAK7265141.1"/>
    </source>
</evidence>
<feature type="compositionally biased region" description="Basic and acidic residues" evidence="1">
    <location>
        <begin position="1"/>
        <end position="30"/>
    </location>
</feature>
<dbReference type="InterPro" id="IPR032472">
    <property type="entry name" value="ArgoL2"/>
</dbReference>
<reference evidence="3 4" key="1">
    <citation type="submission" date="2024-01" db="EMBL/GenBank/DDBJ databases">
        <authorList>
            <person name="Allen C."/>
            <person name="Tagirdzhanova G."/>
        </authorList>
    </citation>
    <scope>NUCLEOTIDE SEQUENCE [LARGE SCALE GENOMIC DNA]</scope>
    <source>
        <strain evidence="3 4">CBS 119000</strain>
    </source>
</reference>
<feature type="region of interest" description="Disordered" evidence="1">
    <location>
        <begin position="464"/>
        <end position="487"/>
    </location>
</feature>
<dbReference type="InterPro" id="IPR045246">
    <property type="entry name" value="Piwi_ago-like"/>
</dbReference>
<dbReference type="InterPro" id="IPR012337">
    <property type="entry name" value="RNaseH-like_sf"/>
</dbReference>
<dbReference type="SMART" id="SM01163">
    <property type="entry name" value="DUF1785"/>
    <property type="match status" value="1"/>
</dbReference>
<gene>
    <name evidence="3" type="ORF">SEPCBS119000_001361</name>
</gene>
<proteinExistence type="predicted"/>
<dbReference type="EMBL" id="CAWUON010000010">
    <property type="protein sequence ID" value="CAK7265141.1"/>
    <property type="molecule type" value="Genomic_DNA"/>
</dbReference>
<keyword evidence="4" id="KW-1185">Reference proteome</keyword>
<dbReference type="InterPro" id="IPR003165">
    <property type="entry name" value="Piwi"/>
</dbReference>
<dbReference type="SUPFAM" id="SSF101690">
    <property type="entry name" value="PAZ domain"/>
    <property type="match status" value="2"/>
</dbReference>
<name>A0ABP0DE17_9PEZI</name>
<dbReference type="Pfam" id="PF16488">
    <property type="entry name" value="ArgoL2"/>
    <property type="match status" value="1"/>
</dbReference>
<dbReference type="InterPro" id="IPR014811">
    <property type="entry name" value="ArgoL1"/>
</dbReference>
<dbReference type="Gene3D" id="2.170.260.10">
    <property type="entry name" value="paz domain"/>
    <property type="match status" value="1"/>
</dbReference>
<accession>A0ABP0DE17</accession>
<protein>
    <recommendedName>
        <fullName evidence="2">Piwi domain-containing protein</fullName>
    </recommendedName>
</protein>
<dbReference type="Proteomes" id="UP001642502">
    <property type="component" value="Unassembled WGS sequence"/>
</dbReference>
<organism evidence="3 4">
    <name type="scientific">Sporothrix epigloea</name>
    <dbReference type="NCBI Taxonomy" id="1892477"/>
    <lineage>
        <taxon>Eukaryota</taxon>
        <taxon>Fungi</taxon>
        <taxon>Dikarya</taxon>
        <taxon>Ascomycota</taxon>
        <taxon>Pezizomycotina</taxon>
        <taxon>Sordariomycetes</taxon>
        <taxon>Sordariomycetidae</taxon>
        <taxon>Ophiostomatales</taxon>
        <taxon>Ophiostomataceae</taxon>
        <taxon>Sporothrix</taxon>
    </lineage>
</organism>
<feature type="compositionally biased region" description="Gly residues" evidence="1">
    <location>
        <begin position="31"/>
        <end position="90"/>
    </location>
</feature>
<feature type="domain" description="Piwi" evidence="2">
    <location>
        <begin position="712"/>
        <end position="1027"/>
    </location>
</feature>
<dbReference type="PROSITE" id="PS50822">
    <property type="entry name" value="PIWI"/>
    <property type="match status" value="1"/>
</dbReference>
<evidence type="ECO:0000313" key="4">
    <source>
        <dbReference type="Proteomes" id="UP001642502"/>
    </source>
</evidence>
<dbReference type="Pfam" id="PF02171">
    <property type="entry name" value="Piwi"/>
    <property type="match status" value="1"/>
</dbReference>
<dbReference type="Pfam" id="PF08699">
    <property type="entry name" value="ArgoL1"/>
    <property type="match status" value="1"/>
</dbReference>
<dbReference type="CDD" id="cd04657">
    <property type="entry name" value="Piwi_ago-like"/>
    <property type="match status" value="1"/>
</dbReference>
<dbReference type="Gene3D" id="3.30.420.10">
    <property type="entry name" value="Ribonuclease H-like superfamily/Ribonuclease H"/>
    <property type="match status" value="1"/>
</dbReference>
<dbReference type="Gene3D" id="3.40.50.2300">
    <property type="match status" value="1"/>
</dbReference>
<feature type="region of interest" description="Disordered" evidence="1">
    <location>
        <begin position="1"/>
        <end position="121"/>
    </location>
</feature>
<evidence type="ECO:0000259" key="2">
    <source>
        <dbReference type="PROSITE" id="PS50822"/>
    </source>
</evidence>
<dbReference type="SMART" id="SM00950">
    <property type="entry name" value="Piwi"/>
    <property type="match status" value="1"/>
</dbReference>
<comment type="caution">
    <text evidence="3">The sequence shown here is derived from an EMBL/GenBank/DDBJ whole genome shotgun (WGS) entry which is preliminary data.</text>
</comment>
<dbReference type="SUPFAM" id="SSF53098">
    <property type="entry name" value="Ribonuclease H-like"/>
    <property type="match status" value="1"/>
</dbReference>
<sequence>MSDFDRGRGRGRGGGDRGGGDRGGRGRGGGDRGGGYRGRGGGDRGGYGGDRGGYGGDRGGYGGDRGGGYRGRGGGDRGGYGGDRGGGYRGRGGDRGGRGGRGGFAPRLPPKPFEYANEAAPHPDKGIQQLENQLMSKAAPKGPQQKAALQTSSFRFPQRPAYGREGKPIEIWANYFEMDIAKLPTLYQYSVRVSKGRPPVEEGESTAASQPHVDLKGPFLRKLIKYILQNILNTPGLSPRSELQSKIVTMQKIPQEKIALLRDTQFDGGHFDVILDGPTTLDVDGLRQWLNTMHDERDSQDLSFPKFQDLMDAIGIIMGHGPRVGESSPNSGTPSTVAVGSNRFFPVDNTREAELFPRGRPLEILRGYFQSVRPATGRLLLNVNVTHGVFRSSRERPFPDLFRDCHFRDLEQALKGARVRVTYPDRTSKEFSVSGFLMKPGNANVGEARFKRISEVTFSIDKPAAGDKAEGGKKGGKKGAAPAAGGKQTTVQAYLQEKFKTNNIADTIAVNVGKSVSNAVFYPASWCTLLPGQPWNRKLSGDDTSSMIKFACRQPNLNADSIVGVGRNALQLDSVNASFKDYNISVGSKLITVEARVLPAPDLVYGKKYKMTPERGSWNLAARELVQGGSRNAKNIPWGFYELPGARGDVRAAIGSFKQSLKLLGVPVSDAPLGLNKSDDRYNFDVGTMDGVDAAVEVAFQRATQSAPKPKIILFVLADTDKYVYERIKLLGDTKYGIHTVCVVSQKFTKDDKQYFANVALKFNLKLGGVNHRLDKPEKLGIISEGKTMVVGYDVIHPTNLGAGDDIKNLPSHVGLVASIDKDLAQWPACQWSQTGRQELTSSELTEALVSRLQRWREHNGAFPQNILVYRDGVSEGQFEQVVNAELPLMKEALKACNVPQTKITIVVSVKRHNTRFFPTKASEMSRSGNIECGTIVDRGVTMQRYWDFFLTAHTAIQGTARPARYTVIYDEIFQTSASNPGVVTSELEKITYNMCYLFSRATKSVSICPPAYYADLVCTRARLYQSKLFSQVIDGGNVDANDRVFPMVHPDVRRDMYYI</sequence>